<evidence type="ECO:0000256" key="4">
    <source>
        <dbReference type="SAM" id="MobiDB-lite"/>
    </source>
</evidence>
<dbReference type="EMBL" id="JADCSA010000007">
    <property type="protein sequence ID" value="MBE7324755.1"/>
    <property type="molecule type" value="Genomic_DNA"/>
</dbReference>
<dbReference type="PROSITE" id="PS00061">
    <property type="entry name" value="ADH_SHORT"/>
    <property type="match status" value="1"/>
</dbReference>
<evidence type="ECO:0000313" key="7">
    <source>
        <dbReference type="Proteomes" id="UP000756387"/>
    </source>
</evidence>
<dbReference type="PRINTS" id="PR00080">
    <property type="entry name" value="SDRFAMILY"/>
</dbReference>
<gene>
    <name evidence="6" type="ORF">IEQ44_08820</name>
</gene>
<dbReference type="Pfam" id="PF00106">
    <property type="entry name" value="adh_short"/>
    <property type="match status" value="1"/>
</dbReference>
<protein>
    <submittedName>
        <fullName evidence="6">SDR family oxidoreductase</fullName>
    </submittedName>
</protein>
<organism evidence="6 7">
    <name type="scientific">Nocardioides malaquae</name>
    <dbReference type="NCBI Taxonomy" id="2773426"/>
    <lineage>
        <taxon>Bacteria</taxon>
        <taxon>Bacillati</taxon>
        <taxon>Actinomycetota</taxon>
        <taxon>Actinomycetes</taxon>
        <taxon>Propionibacteriales</taxon>
        <taxon>Nocardioidaceae</taxon>
        <taxon>Nocardioides</taxon>
    </lineage>
</organism>
<name>A0ABR9RTQ3_9ACTN</name>
<dbReference type="PRINTS" id="PR00081">
    <property type="entry name" value="GDHRDH"/>
</dbReference>
<evidence type="ECO:0000256" key="1">
    <source>
        <dbReference type="ARBA" id="ARBA00006484"/>
    </source>
</evidence>
<evidence type="ECO:0000256" key="2">
    <source>
        <dbReference type="ARBA" id="ARBA00023002"/>
    </source>
</evidence>
<accession>A0ABR9RTQ3</accession>
<feature type="domain" description="Ketoreductase" evidence="5">
    <location>
        <begin position="9"/>
        <end position="199"/>
    </location>
</feature>
<comment type="caution">
    <text evidence="6">The sequence shown here is derived from an EMBL/GenBank/DDBJ whole genome shotgun (WGS) entry which is preliminary data.</text>
</comment>
<dbReference type="CDD" id="cd05233">
    <property type="entry name" value="SDR_c"/>
    <property type="match status" value="1"/>
</dbReference>
<keyword evidence="2" id="KW-0560">Oxidoreductase</keyword>
<keyword evidence="7" id="KW-1185">Reference proteome</keyword>
<evidence type="ECO:0000313" key="6">
    <source>
        <dbReference type="EMBL" id="MBE7324755.1"/>
    </source>
</evidence>
<dbReference type="PANTHER" id="PTHR44196">
    <property type="entry name" value="DEHYDROGENASE/REDUCTASE SDR FAMILY MEMBER 7B"/>
    <property type="match status" value="1"/>
</dbReference>
<dbReference type="InterPro" id="IPR036291">
    <property type="entry name" value="NAD(P)-bd_dom_sf"/>
</dbReference>
<dbReference type="SUPFAM" id="SSF51735">
    <property type="entry name" value="NAD(P)-binding Rossmann-fold domains"/>
    <property type="match status" value="1"/>
</dbReference>
<dbReference type="InterPro" id="IPR002347">
    <property type="entry name" value="SDR_fam"/>
</dbReference>
<dbReference type="InterPro" id="IPR057326">
    <property type="entry name" value="KR_dom"/>
</dbReference>
<sequence>MALQELRGRTALVTGGARGIGLALTSALRAEGMRVVVTDQDEQALADAVRELGSDDVLPRVLDVSSPEAWEEVVDEVWRQVGPVDLLVNNAGMGVGAAPGTSPPRVWELPVEKFRQVVDVNLVGTLLGMRALLPRMIARGTPAHVVNVASMAGFLAPPGLGAYAASKFAVVALSEVAAAELQEHGIGLSVVSPGGVATPFNESARRFGSSPQPTRPTDPAATDARKMAPASVADRVVRAIVAGDLHVFSHPEYAPLVAERQAAIAAAFGTSAEPGYRDPEDLLSRSRSPLHRPG</sequence>
<feature type="region of interest" description="Disordered" evidence="4">
    <location>
        <begin position="270"/>
        <end position="294"/>
    </location>
</feature>
<dbReference type="Proteomes" id="UP000756387">
    <property type="component" value="Unassembled WGS sequence"/>
</dbReference>
<feature type="compositionally biased region" description="Basic and acidic residues" evidence="4">
    <location>
        <begin position="275"/>
        <end position="284"/>
    </location>
</feature>
<comment type="similarity">
    <text evidence="1 3">Belongs to the short-chain dehydrogenases/reductases (SDR) family.</text>
</comment>
<dbReference type="PANTHER" id="PTHR44196:SF1">
    <property type="entry name" value="DEHYDROGENASE_REDUCTASE SDR FAMILY MEMBER 7B"/>
    <property type="match status" value="1"/>
</dbReference>
<dbReference type="RefSeq" id="WP_193638090.1">
    <property type="nucleotide sequence ID" value="NZ_JADCSA010000007.1"/>
</dbReference>
<evidence type="ECO:0000256" key="3">
    <source>
        <dbReference type="RuleBase" id="RU000363"/>
    </source>
</evidence>
<feature type="region of interest" description="Disordered" evidence="4">
    <location>
        <begin position="201"/>
        <end position="227"/>
    </location>
</feature>
<proteinExistence type="inferred from homology"/>
<dbReference type="Gene3D" id="3.40.50.720">
    <property type="entry name" value="NAD(P)-binding Rossmann-like Domain"/>
    <property type="match status" value="1"/>
</dbReference>
<dbReference type="SMART" id="SM00822">
    <property type="entry name" value="PKS_KR"/>
    <property type="match status" value="1"/>
</dbReference>
<dbReference type="InterPro" id="IPR020904">
    <property type="entry name" value="Sc_DH/Rdtase_CS"/>
</dbReference>
<reference evidence="6 7" key="1">
    <citation type="submission" date="2020-10" db="EMBL/GenBank/DDBJ databases">
        <title>Nocardioides sp. isolated from sludge.</title>
        <authorList>
            <person name="Zhang X."/>
        </authorList>
    </citation>
    <scope>NUCLEOTIDE SEQUENCE [LARGE SCALE GENOMIC DNA]</scope>
    <source>
        <strain evidence="6 7">Y6</strain>
    </source>
</reference>
<evidence type="ECO:0000259" key="5">
    <source>
        <dbReference type="SMART" id="SM00822"/>
    </source>
</evidence>